<evidence type="ECO:0000259" key="1">
    <source>
        <dbReference type="PROSITE" id="PS50943"/>
    </source>
</evidence>
<organism evidence="2 3">
    <name type="scientific">Virgibacillus subterraneus</name>
    <dbReference type="NCBI Taxonomy" id="621109"/>
    <lineage>
        <taxon>Bacteria</taxon>
        <taxon>Bacillati</taxon>
        <taxon>Bacillota</taxon>
        <taxon>Bacilli</taxon>
        <taxon>Bacillales</taxon>
        <taxon>Bacillaceae</taxon>
        <taxon>Virgibacillus</taxon>
    </lineage>
</organism>
<evidence type="ECO:0000313" key="2">
    <source>
        <dbReference type="EMBL" id="SEQ47227.1"/>
    </source>
</evidence>
<dbReference type="RefSeq" id="WP_092504710.1">
    <property type="nucleotide sequence ID" value="NZ_FOEH01000003.1"/>
</dbReference>
<dbReference type="InterPro" id="IPR001387">
    <property type="entry name" value="Cro/C1-type_HTH"/>
</dbReference>
<dbReference type="EMBL" id="FOEH01000003">
    <property type="protein sequence ID" value="SEQ47227.1"/>
    <property type="molecule type" value="Genomic_DNA"/>
</dbReference>
<name>A0A1H9GAU8_9BACI</name>
<dbReference type="CDD" id="cd00093">
    <property type="entry name" value="HTH_XRE"/>
    <property type="match status" value="1"/>
</dbReference>
<dbReference type="Proteomes" id="UP000198733">
    <property type="component" value="Unassembled WGS sequence"/>
</dbReference>
<evidence type="ECO:0000313" key="3">
    <source>
        <dbReference type="Proteomes" id="UP000198733"/>
    </source>
</evidence>
<dbReference type="SMART" id="SM00530">
    <property type="entry name" value="HTH_XRE"/>
    <property type="match status" value="1"/>
</dbReference>
<dbReference type="Pfam" id="PF01381">
    <property type="entry name" value="HTH_3"/>
    <property type="match status" value="1"/>
</dbReference>
<dbReference type="InterPro" id="IPR010982">
    <property type="entry name" value="Lambda_DNA-bd_dom_sf"/>
</dbReference>
<accession>A0A1H9GAU8</accession>
<feature type="domain" description="HTH cro/C1-type" evidence="1">
    <location>
        <begin position="15"/>
        <end position="69"/>
    </location>
</feature>
<dbReference type="SUPFAM" id="SSF47413">
    <property type="entry name" value="lambda repressor-like DNA-binding domains"/>
    <property type="match status" value="1"/>
</dbReference>
<keyword evidence="3" id="KW-1185">Reference proteome</keyword>
<protein>
    <submittedName>
        <fullName evidence="2">Helix-turn-helix</fullName>
    </submittedName>
</protein>
<reference evidence="2 3" key="1">
    <citation type="submission" date="2016-10" db="EMBL/GenBank/DDBJ databases">
        <authorList>
            <person name="Varghese N."/>
            <person name="Submissions S."/>
        </authorList>
    </citation>
    <scope>NUCLEOTIDE SEQUENCE [LARGE SCALE GENOMIC DNA]</scope>
    <source>
        <strain evidence="2 3">CGMCC 1.7734</strain>
    </source>
</reference>
<sequence>MEEKELFHQLLGKHLKWKRIEQGFTQEGIAEKTDLSDKYVGRIEQGLQSPSFVIMVKLSEALNFRIDPLIALIKLEMKEYKSHE</sequence>
<dbReference type="PROSITE" id="PS50943">
    <property type="entry name" value="HTH_CROC1"/>
    <property type="match status" value="1"/>
</dbReference>
<dbReference type="Gene3D" id="1.10.260.40">
    <property type="entry name" value="lambda repressor-like DNA-binding domains"/>
    <property type="match status" value="1"/>
</dbReference>
<comment type="caution">
    <text evidence="2">The sequence shown here is derived from an EMBL/GenBank/DDBJ whole genome shotgun (WGS) entry which is preliminary data.</text>
</comment>
<proteinExistence type="predicted"/>
<gene>
    <name evidence="2" type="ORF">SAMN05216232_2536</name>
</gene>